<gene>
    <name evidence="2" type="ORF">Anapl_07835</name>
</gene>
<dbReference type="AlphaFoldDB" id="R0JW67"/>
<evidence type="ECO:0000313" key="3">
    <source>
        <dbReference type="Proteomes" id="UP000296049"/>
    </source>
</evidence>
<name>R0JW67_ANAPL</name>
<keyword evidence="3" id="KW-1185">Reference proteome</keyword>
<dbReference type="Proteomes" id="UP000296049">
    <property type="component" value="Unassembled WGS sequence"/>
</dbReference>
<accession>R0JW67</accession>
<evidence type="ECO:0000313" key="2">
    <source>
        <dbReference type="EMBL" id="EOB01502.1"/>
    </source>
</evidence>
<feature type="region of interest" description="Disordered" evidence="1">
    <location>
        <begin position="20"/>
        <end position="39"/>
    </location>
</feature>
<feature type="compositionally biased region" description="Low complexity" evidence="1">
    <location>
        <begin position="20"/>
        <end position="29"/>
    </location>
</feature>
<evidence type="ECO:0000256" key="1">
    <source>
        <dbReference type="SAM" id="MobiDB-lite"/>
    </source>
</evidence>
<organism evidence="2 3">
    <name type="scientific">Anas platyrhynchos</name>
    <name type="common">Mallard</name>
    <name type="synonym">Anas boschas</name>
    <dbReference type="NCBI Taxonomy" id="8839"/>
    <lineage>
        <taxon>Eukaryota</taxon>
        <taxon>Metazoa</taxon>
        <taxon>Chordata</taxon>
        <taxon>Craniata</taxon>
        <taxon>Vertebrata</taxon>
        <taxon>Euteleostomi</taxon>
        <taxon>Archelosauria</taxon>
        <taxon>Archosauria</taxon>
        <taxon>Dinosauria</taxon>
        <taxon>Saurischia</taxon>
        <taxon>Theropoda</taxon>
        <taxon>Coelurosauria</taxon>
        <taxon>Aves</taxon>
        <taxon>Neognathae</taxon>
        <taxon>Galloanserae</taxon>
        <taxon>Anseriformes</taxon>
        <taxon>Anatidae</taxon>
        <taxon>Anatinae</taxon>
        <taxon>Anas</taxon>
    </lineage>
</organism>
<sequence length="84" mass="9054">MKAAGGRFLTKSKPRVVFPSPAAAAAPSPCTEEPGVRMHRQRRLSRTLRHPWDELGCLRSPEPGCGSLRRRCCPVPAGSAPSCT</sequence>
<reference evidence="3" key="1">
    <citation type="journal article" date="2013" name="Nat. Genet.">
        <title>The duck genome and transcriptome provide insight into an avian influenza virus reservoir species.</title>
        <authorList>
            <person name="Huang Y."/>
            <person name="Li Y."/>
            <person name="Burt D.W."/>
            <person name="Chen H."/>
            <person name="Zhang Y."/>
            <person name="Qian W."/>
            <person name="Kim H."/>
            <person name="Gan S."/>
            <person name="Zhao Y."/>
            <person name="Li J."/>
            <person name="Yi K."/>
            <person name="Feng H."/>
            <person name="Zhu P."/>
            <person name="Li B."/>
            <person name="Liu Q."/>
            <person name="Fairley S."/>
            <person name="Magor K.E."/>
            <person name="Du Z."/>
            <person name="Hu X."/>
            <person name="Goodman L."/>
            <person name="Tafer H."/>
            <person name="Vignal A."/>
            <person name="Lee T."/>
            <person name="Kim K.W."/>
            <person name="Sheng Z."/>
            <person name="An Y."/>
            <person name="Searle S."/>
            <person name="Herrero J."/>
            <person name="Groenen M.A."/>
            <person name="Crooijmans R.P."/>
            <person name="Faraut T."/>
            <person name="Cai Q."/>
            <person name="Webster R.G."/>
            <person name="Aldridge J.R."/>
            <person name="Warren W.C."/>
            <person name="Bartschat S."/>
            <person name="Kehr S."/>
            <person name="Marz M."/>
            <person name="Stadler P.F."/>
            <person name="Smith J."/>
            <person name="Kraus R.H."/>
            <person name="Zhao Y."/>
            <person name="Ren L."/>
            <person name="Fei J."/>
            <person name="Morisson M."/>
            <person name="Kaiser P."/>
            <person name="Griffin D.K."/>
            <person name="Rao M."/>
            <person name="Pitel F."/>
            <person name="Wang J."/>
            <person name="Li N."/>
        </authorList>
    </citation>
    <scope>NUCLEOTIDE SEQUENCE [LARGE SCALE GENOMIC DNA]</scope>
</reference>
<protein>
    <submittedName>
        <fullName evidence="2">Uncharacterized protein</fullName>
    </submittedName>
</protein>
<dbReference type="EMBL" id="KB743085">
    <property type="protein sequence ID" value="EOB01502.1"/>
    <property type="molecule type" value="Genomic_DNA"/>
</dbReference>
<proteinExistence type="predicted"/>